<proteinExistence type="predicted"/>
<dbReference type="GO" id="GO:0006685">
    <property type="term" value="P:sphingomyelin catabolic process"/>
    <property type="evidence" value="ECO:0007669"/>
    <property type="project" value="TreeGrafter"/>
</dbReference>
<dbReference type="Proteomes" id="UP001163046">
    <property type="component" value="Unassembled WGS sequence"/>
</dbReference>
<evidence type="ECO:0000256" key="6">
    <source>
        <dbReference type="SAM" id="Phobius"/>
    </source>
</evidence>
<evidence type="ECO:0000313" key="7">
    <source>
        <dbReference type="EMBL" id="KAJ7372163.1"/>
    </source>
</evidence>
<feature type="transmembrane region" description="Helical" evidence="6">
    <location>
        <begin position="214"/>
        <end position="234"/>
    </location>
</feature>
<protein>
    <submittedName>
        <fullName evidence="7">Sphingomyelin phosphodiesterase 4, neutral membrane (Neutral sphingomyelinase-3)</fullName>
        <ecNumber evidence="7">3.1.4.12</ecNumber>
    </submittedName>
</protein>
<dbReference type="PANTHER" id="PTHR12988:SF6">
    <property type="entry name" value="SPHINGOMYELIN PHOSPHODIESTERASE 4"/>
    <property type="match status" value="1"/>
</dbReference>
<dbReference type="AlphaFoldDB" id="A0A9X0CS39"/>
<comment type="subcellular location">
    <subcellularLocation>
        <location evidence="1">Membrane</location>
        <topology evidence="1">Single-pass membrane protein</topology>
    </subcellularLocation>
</comment>
<dbReference type="GO" id="GO:0050290">
    <property type="term" value="F:sphingomyelin phosphodiesterase D activity"/>
    <property type="evidence" value="ECO:0007669"/>
    <property type="project" value="InterPro"/>
</dbReference>
<evidence type="ECO:0000256" key="5">
    <source>
        <dbReference type="SAM" id="MobiDB-lite"/>
    </source>
</evidence>
<dbReference type="EC" id="3.1.4.12" evidence="7"/>
<dbReference type="GO" id="GO:0046513">
    <property type="term" value="P:ceramide biosynthetic process"/>
    <property type="evidence" value="ECO:0007669"/>
    <property type="project" value="TreeGrafter"/>
</dbReference>
<feature type="transmembrane region" description="Helical" evidence="6">
    <location>
        <begin position="240"/>
        <end position="263"/>
    </location>
</feature>
<keyword evidence="2 6" id="KW-0812">Transmembrane</keyword>
<evidence type="ECO:0000313" key="8">
    <source>
        <dbReference type="Proteomes" id="UP001163046"/>
    </source>
</evidence>
<evidence type="ECO:0000256" key="1">
    <source>
        <dbReference type="ARBA" id="ARBA00004167"/>
    </source>
</evidence>
<name>A0A9X0CS39_9CNID</name>
<accession>A0A9X0CS39</accession>
<comment type="caution">
    <text evidence="7">The sequence shown here is derived from an EMBL/GenBank/DDBJ whole genome shotgun (WGS) entry which is preliminary data.</text>
</comment>
<feature type="region of interest" description="Disordered" evidence="5">
    <location>
        <begin position="82"/>
        <end position="102"/>
    </location>
</feature>
<keyword evidence="3 6" id="KW-1133">Transmembrane helix</keyword>
<sequence length="273" mass="31028">MRLQPITRQLMNPTQKALLVCFKSVLNSGNAQDDEFGRKAEEEKLVSYLEQTCKLLLRIVRATDSIDGSILNNTIQWEATSSVSGRRHPSLPGSQASLPDHVETDGGLVLTPLGRYQMMNGLRKFDVKYSGDPELQPICSYENPALVRLFYKLSTHLNKKFGKSLENMYTKSRLFRRVACLMSPALKSASSSTPSRQPSTSPAHSPLDQLHLQISLRFFASYRTLIYLFLFWLFCHVTPINTVLVILLWILVLVTMLLCHLTPRHEKSLIYSR</sequence>
<feature type="region of interest" description="Disordered" evidence="5">
    <location>
        <begin position="186"/>
        <end position="205"/>
    </location>
</feature>
<reference evidence="7" key="1">
    <citation type="submission" date="2023-01" db="EMBL/GenBank/DDBJ databases">
        <title>Genome assembly of the deep-sea coral Lophelia pertusa.</title>
        <authorList>
            <person name="Herrera S."/>
            <person name="Cordes E."/>
        </authorList>
    </citation>
    <scope>NUCLEOTIDE SEQUENCE</scope>
    <source>
        <strain evidence="7">USNM1676648</strain>
        <tissue evidence="7">Polyp</tissue>
    </source>
</reference>
<evidence type="ECO:0000256" key="2">
    <source>
        <dbReference type="ARBA" id="ARBA00022692"/>
    </source>
</evidence>
<dbReference type="InterPro" id="IPR024129">
    <property type="entry name" value="Sphingomy_SMPD4"/>
</dbReference>
<gene>
    <name evidence="7" type="primary">SMPD4_2</name>
    <name evidence="7" type="ORF">OS493_020590</name>
</gene>
<feature type="compositionally biased region" description="Low complexity" evidence="5">
    <location>
        <begin position="188"/>
        <end position="203"/>
    </location>
</feature>
<keyword evidence="7" id="KW-0378">Hydrolase</keyword>
<dbReference type="Pfam" id="PF14724">
    <property type="entry name" value="mit_SMPDase"/>
    <property type="match status" value="1"/>
</dbReference>
<keyword evidence="4 6" id="KW-0472">Membrane</keyword>
<keyword evidence="8" id="KW-1185">Reference proteome</keyword>
<evidence type="ECO:0000256" key="3">
    <source>
        <dbReference type="ARBA" id="ARBA00022989"/>
    </source>
</evidence>
<dbReference type="OrthoDB" id="10251508at2759"/>
<dbReference type="GO" id="GO:0046475">
    <property type="term" value="P:glycerophospholipid catabolic process"/>
    <property type="evidence" value="ECO:0007669"/>
    <property type="project" value="TreeGrafter"/>
</dbReference>
<dbReference type="GO" id="GO:0004767">
    <property type="term" value="F:sphingomyelin phosphodiesterase activity"/>
    <property type="evidence" value="ECO:0007669"/>
    <property type="project" value="UniProtKB-EC"/>
</dbReference>
<dbReference type="PANTHER" id="PTHR12988">
    <property type="entry name" value="SPHINGOMYELIN PHOSPHODIESTERASE 4"/>
    <property type="match status" value="1"/>
</dbReference>
<organism evidence="7 8">
    <name type="scientific">Desmophyllum pertusum</name>
    <dbReference type="NCBI Taxonomy" id="174260"/>
    <lineage>
        <taxon>Eukaryota</taxon>
        <taxon>Metazoa</taxon>
        <taxon>Cnidaria</taxon>
        <taxon>Anthozoa</taxon>
        <taxon>Hexacorallia</taxon>
        <taxon>Scleractinia</taxon>
        <taxon>Caryophylliina</taxon>
        <taxon>Caryophylliidae</taxon>
        <taxon>Desmophyllum</taxon>
    </lineage>
</organism>
<evidence type="ECO:0000256" key="4">
    <source>
        <dbReference type="ARBA" id="ARBA00023136"/>
    </source>
</evidence>
<dbReference type="EMBL" id="MU826838">
    <property type="protein sequence ID" value="KAJ7372163.1"/>
    <property type="molecule type" value="Genomic_DNA"/>
</dbReference>
<dbReference type="GO" id="GO:0016020">
    <property type="term" value="C:membrane"/>
    <property type="evidence" value="ECO:0007669"/>
    <property type="project" value="UniProtKB-SubCell"/>
</dbReference>